<dbReference type="STRING" id="930992.A0A0D0AJ01"/>
<feature type="region of interest" description="Disordered" evidence="2">
    <location>
        <begin position="683"/>
        <end position="775"/>
    </location>
</feature>
<name>A0A0D0AJ01_9AGAM</name>
<evidence type="ECO:0000313" key="4">
    <source>
        <dbReference type="Proteomes" id="UP000054485"/>
    </source>
</evidence>
<reference evidence="3 4" key="1">
    <citation type="submission" date="2014-04" db="EMBL/GenBank/DDBJ databases">
        <authorList>
            <consortium name="DOE Joint Genome Institute"/>
            <person name="Kuo A."/>
            <person name="Ruytinx J."/>
            <person name="Rineau F."/>
            <person name="Colpaert J."/>
            <person name="Kohler A."/>
            <person name="Nagy L.G."/>
            <person name="Floudas D."/>
            <person name="Copeland A."/>
            <person name="Barry K.W."/>
            <person name="Cichocki N."/>
            <person name="Veneault-Fourrey C."/>
            <person name="LaButti K."/>
            <person name="Lindquist E.A."/>
            <person name="Lipzen A."/>
            <person name="Lundell T."/>
            <person name="Morin E."/>
            <person name="Murat C."/>
            <person name="Sun H."/>
            <person name="Tunlid A."/>
            <person name="Henrissat B."/>
            <person name="Grigoriev I.V."/>
            <person name="Hibbett D.S."/>
            <person name="Martin F."/>
            <person name="Nordberg H.P."/>
            <person name="Cantor M.N."/>
            <person name="Hua S.X."/>
        </authorList>
    </citation>
    <scope>NUCLEOTIDE SEQUENCE [LARGE SCALE GENOMIC DNA]</scope>
    <source>
        <strain evidence="3 4">UH-Slu-Lm8-n1</strain>
    </source>
</reference>
<feature type="compositionally biased region" description="Acidic residues" evidence="2">
    <location>
        <begin position="421"/>
        <end position="436"/>
    </location>
</feature>
<evidence type="ECO:0000313" key="3">
    <source>
        <dbReference type="EMBL" id="KIK34242.1"/>
    </source>
</evidence>
<protein>
    <submittedName>
        <fullName evidence="3">Uncharacterized protein</fullName>
    </submittedName>
</protein>
<feature type="region of interest" description="Disordered" evidence="2">
    <location>
        <begin position="420"/>
        <end position="447"/>
    </location>
</feature>
<dbReference type="EMBL" id="KN835786">
    <property type="protein sequence ID" value="KIK34242.1"/>
    <property type="molecule type" value="Genomic_DNA"/>
</dbReference>
<dbReference type="HOGENOM" id="CLU_423994_0_0_1"/>
<organism evidence="3 4">
    <name type="scientific">Suillus luteus UH-Slu-Lm8-n1</name>
    <dbReference type="NCBI Taxonomy" id="930992"/>
    <lineage>
        <taxon>Eukaryota</taxon>
        <taxon>Fungi</taxon>
        <taxon>Dikarya</taxon>
        <taxon>Basidiomycota</taxon>
        <taxon>Agaricomycotina</taxon>
        <taxon>Agaricomycetes</taxon>
        <taxon>Agaricomycetidae</taxon>
        <taxon>Boletales</taxon>
        <taxon>Suillineae</taxon>
        <taxon>Suillaceae</taxon>
        <taxon>Suillus</taxon>
    </lineage>
</organism>
<keyword evidence="4" id="KW-1185">Reference proteome</keyword>
<accession>A0A0D0AJ01</accession>
<evidence type="ECO:0000256" key="2">
    <source>
        <dbReference type="SAM" id="MobiDB-lite"/>
    </source>
</evidence>
<reference evidence="4" key="2">
    <citation type="submission" date="2015-01" db="EMBL/GenBank/DDBJ databases">
        <title>Evolutionary Origins and Diversification of the Mycorrhizal Mutualists.</title>
        <authorList>
            <consortium name="DOE Joint Genome Institute"/>
            <consortium name="Mycorrhizal Genomics Consortium"/>
            <person name="Kohler A."/>
            <person name="Kuo A."/>
            <person name="Nagy L.G."/>
            <person name="Floudas D."/>
            <person name="Copeland A."/>
            <person name="Barry K.W."/>
            <person name="Cichocki N."/>
            <person name="Veneault-Fourrey C."/>
            <person name="LaButti K."/>
            <person name="Lindquist E.A."/>
            <person name="Lipzen A."/>
            <person name="Lundell T."/>
            <person name="Morin E."/>
            <person name="Murat C."/>
            <person name="Riley R."/>
            <person name="Ohm R."/>
            <person name="Sun H."/>
            <person name="Tunlid A."/>
            <person name="Henrissat B."/>
            <person name="Grigoriev I.V."/>
            <person name="Hibbett D.S."/>
            <person name="Martin F."/>
        </authorList>
    </citation>
    <scope>NUCLEOTIDE SEQUENCE [LARGE SCALE GENOMIC DNA]</scope>
    <source>
        <strain evidence="4">UH-Slu-Lm8-n1</strain>
    </source>
</reference>
<dbReference type="InParanoid" id="A0A0D0AJ01"/>
<feature type="coiled-coil region" evidence="1">
    <location>
        <begin position="295"/>
        <end position="322"/>
    </location>
</feature>
<dbReference type="OrthoDB" id="2677857at2759"/>
<proteinExistence type="predicted"/>
<dbReference type="AlphaFoldDB" id="A0A0D0AJ01"/>
<sequence>MSHQRDESTSMFDSLPKKRLPLRQIQEEFLQSRSEEFLAIRDPAQRPFFFSRLFSSWFARWPEEKMLFPGTSFYKLTPNQMAAVGAAVRKRRKAHVTANSLQEHEAEFFDETRTRTSNIKLWTHRYEKMGNRSWATKDQAALLQTFLPAYIECIPAKNYEPVLKKVWLDFFQRWPEREVVFPDIPADEVLSVQQTNLLAKAVSARQLQITRWYRWQTNVSRMSRTSGTRGVLKFDAVLAGGVTSGRAPRKMHVYSHQYYDKKVKMDADKAIRTENVTDRGPRLNKHLALTQEKFEAESEEVKEQVEKNYQNARAKFARDRKRLKAGKMPKVDEHTKNKAIRELGPMLDRVFRYLSHVTDGWKFSVLMAGPDPTKGGTAVYDYHIGELDNGIQFNTFCANFNAVQEAFLDFTNKAIAFEATLPEDDDEDGSDDDTSDNSEMNAGGSGGAVAVNEFNNLAFRTDSLHRISPDSESQELQDNRLALPDDDFGSDDFGSMVPGHLSDEVPQDQRSVLPDQFHFHNHDLNFGLDFSDDTPALIGINAPQFQASSLDFFTPNFVNTVGNLTTAHTAPQNDVPQFTASPLDSFTPNFVNTAENLTTAHTAPQNNLPQFTASPLDSFTPNFVNTAENLTISPQNNLPQFTTPPLDSSIPNFPSVLISDMPLTLPPPPTPPQTSHAIDVRLPAVPDEPAGPDSDEVVPSHPNRRRRTRASAVSEGAQQIPPPAEETRQRRARNVAFNRRELDNAIGTSTARQHVANKSFSTGDTSEGNAQHLNR</sequence>
<gene>
    <name evidence="3" type="ORF">CY34DRAFT_110353</name>
</gene>
<evidence type="ECO:0000256" key="1">
    <source>
        <dbReference type="SAM" id="Coils"/>
    </source>
</evidence>
<keyword evidence="1" id="KW-0175">Coiled coil</keyword>
<feature type="compositionally biased region" description="Polar residues" evidence="2">
    <location>
        <begin position="746"/>
        <end position="775"/>
    </location>
</feature>
<dbReference type="Proteomes" id="UP000054485">
    <property type="component" value="Unassembled WGS sequence"/>
</dbReference>